<reference evidence="5 6" key="1">
    <citation type="submission" date="2018-08" db="EMBL/GenBank/DDBJ databases">
        <title>Genomic investigation of the strawberry pathogen Phytophthora fragariae indicates pathogenicity is determined by transcriptional variation in three key races.</title>
        <authorList>
            <person name="Adams T.M."/>
            <person name="Armitage A.D."/>
            <person name="Sobczyk M.K."/>
            <person name="Bates H.J."/>
            <person name="Dunwell J.M."/>
            <person name="Nellist C.F."/>
            <person name="Harrison R.J."/>
        </authorList>
    </citation>
    <scope>NUCLEOTIDE SEQUENCE [LARGE SCALE GENOMIC DNA]</scope>
    <source>
        <strain evidence="5 6">NOV-5</strain>
    </source>
</reference>
<dbReference type="PANTHER" id="PTHR10161">
    <property type="entry name" value="TARTRATE-RESISTANT ACID PHOSPHATASE TYPE 5"/>
    <property type="match status" value="1"/>
</dbReference>
<protein>
    <recommendedName>
        <fullName evidence="7">Calcineurin-like phosphoesterase domain-containing protein</fullName>
    </recommendedName>
</protein>
<keyword evidence="4" id="KW-1133">Transmembrane helix</keyword>
<gene>
    <name evidence="5" type="ORF">PF006_g23973</name>
</gene>
<dbReference type="Proteomes" id="UP000440732">
    <property type="component" value="Unassembled WGS sequence"/>
</dbReference>
<dbReference type="InterPro" id="IPR051558">
    <property type="entry name" value="Metallophosphoesterase_PAP"/>
</dbReference>
<evidence type="ECO:0000313" key="6">
    <source>
        <dbReference type="Proteomes" id="UP000440732"/>
    </source>
</evidence>
<proteinExistence type="predicted"/>
<evidence type="ECO:0000256" key="1">
    <source>
        <dbReference type="ARBA" id="ARBA00022729"/>
    </source>
</evidence>
<keyword evidence="2" id="KW-0378">Hydrolase</keyword>
<name>A0A6A3RF50_9STRA</name>
<dbReference type="GO" id="GO:0016787">
    <property type="term" value="F:hydrolase activity"/>
    <property type="evidence" value="ECO:0007669"/>
    <property type="project" value="UniProtKB-KW"/>
</dbReference>
<dbReference type="EMBL" id="QXGA01002559">
    <property type="protein sequence ID" value="KAE9095606.1"/>
    <property type="molecule type" value="Genomic_DNA"/>
</dbReference>
<evidence type="ECO:0008006" key="7">
    <source>
        <dbReference type="Google" id="ProtNLM"/>
    </source>
</evidence>
<dbReference type="SUPFAM" id="SSF56300">
    <property type="entry name" value="Metallo-dependent phosphatases"/>
    <property type="match status" value="1"/>
</dbReference>
<keyword evidence="4" id="KW-0472">Membrane</keyword>
<evidence type="ECO:0000256" key="2">
    <source>
        <dbReference type="ARBA" id="ARBA00022801"/>
    </source>
</evidence>
<evidence type="ECO:0000313" key="5">
    <source>
        <dbReference type="EMBL" id="KAE9095606.1"/>
    </source>
</evidence>
<keyword evidence="1" id="KW-0732">Signal</keyword>
<feature type="transmembrane region" description="Helical" evidence="4">
    <location>
        <begin position="7"/>
        <end position="28"/>
    </location>
</feature>
<dbReference type="InterPro" id="IPR029052">
    <property type="entry name" value="Metallo-depent_PP-like"/>
</dbReference>
<dbReference type="AlphaFoldDB" id="A0A6A3RF50"/>
<evidence type="ECO:0000256" key="4">
    <source>
        <dbReference type="SAM" id="Phobius"/>
    </source>
</evidence>
<accession>A0A6A3RF50</accession>
<sequence length="367" mass="38930">MAVNKRLIIVGVVVLCAVVGAIVGVLVATKSSSSSTSSEESGNAGSTTPSGAGTSKKSSNSTSGSSTVTSTVTSDPTSVTYSLAAFAIGDWGTTVTKDSCCTRSSTYNNFDIVAEDVVSSLMDTQASNADVKPKCILSHGDNFYWTGINSEDGRDSRFTTTFEGKFDGKSLAGIPFVNVLGNHDYGGASYVCSDGDNNAKCSSSDELITALENKFKWQQEYTSPNDDRWVLKDHFYVYTVEDAASGVSIDIFNVDSGDADVHAAQQVCCQCYGYSDGDDTSCNSVARGDNIPSPAMELAVSLLLLSCALHGVDAWSMQTVTSYQARVETYAPVWDADQQVFVSGVPDALFQREPGIGGFCPEYWVVE</sequence>
<dbReference type="PANTHER" id="PTHR10161:SF14">
    <property type="entry name" value="TARTRATE-RESISTANT ACID PHOSPHATASE TYPE 5"/>
    <property type="match status" value="1"/>
</dbReference>
<feature type="region of interest" description="Disordered" evidence="3">
    <location>
        <begin position="33"/>
        <end position="74"/>
    </location>
</feature>
<dbReference type="Gene3D" id="3.60.21.10">
    <property type="match status" value="1"/>
</dbReference>
<keyword evidence="4" id="KW-0812">Transmembrane</keyword>
<evidence type="ECO:0000256" key="3">
    <source>
        <dbReference type="SAM" id="MobiDB-lite"/>
    </source>
</evidence>
<comment type="caution">
    <text evidence="5">The sequence shown here is derived from an EMBL/GenBank/DDBJ whole genome shotgun (WGS) entry which is preliminary data.</text>
</comment>
<organism evidence="5 6">
    <name type="scientific">Phytophthora fragariae</name>
    <dbReference type="NCBI Taxonomy" id="53985"/>
    <lineage>
        <taxon>Eukaryota</taxon>
        <taxon>Sar</taxon>
        <taxon>Stramenopiles</taxon>
        <taxon>Oomycota</taxon>
        <taxon>Peronosporomycetes</taxon>
        <taxon>Peronosporales</taxon>
        <taxon>Peronosporaceae</taxon>
        <taxon>Phytophthora</taxon>
    </lineage>
</organism>